<dbReference type="EMBL" id="GGEC01059541">
    <property type="protein sequence ID" value="MBX40025.1"/>
    <property type="molecule type" value="Transcribed_RNA"/>
</dbReference>
<sequence>MISQFRLFFAGTKY</sequence>
<protein>
    <submittedName>
        <fullName evidence="1">Uncharacterized protein</fullName>
    </submittedName>
</protein>
<organism evidence="1">
    <name type="scientific">Rhizophora mucronata</name>
    <name type="common">Asiatic mangrove</name>
    <dbReference type="NCBI Taxonomy" id="61149"/>
    <lineage>
        <taxon>Eukaryota</taxon>
        <taxon>Viridiplantae</taxon>
        <taxon>Streptophyta</taxon>
        <taxon>Embryophyta</taxon>
        <taxon>Tracheophyta</taxon>
        <taxon>Spermatophyta</taxon>
        <taxon>Magnoliopsida</taxon>
        <taxon>eudicotyledons</taxon>
        <taxon>Gunneridae</taxon>
        <taxon>Pentapetalae</taxon>
        <taxon>rosids</taxon>
        <taxon>fabids</taxon>
        <taxon>Malpighiales</taxon>
        <taxon>Rhizophoraceae</taxon>
        <taxon>Rhizophora</taxon>
    </lineage>
</organism>
<reference evidence="1" key="1">
    <citation type="submission" date="2018-02" db="EMBL/GenBank/DDBJ databases">
        <title>Rhizophora mucronata_Transcriptome.</title>
        <authorList>
            <person name="Meera S.P."/>
            <person name="Sreeshan A."/>
            <person name="Augustine A."/>
        </authorList>
    </citation>
    <scope>NUCLEOTIDE SEQUENCE</scope>
    <source>
        <tissue evidence="1">Leaf</tissue>
    </source>
</reference>
<name>A0A2P2NC30_RHIMU</name>
<accession>A0A2P2NC30</accession>
<proteinExistence type="predicted"/>
<evidence type="ECO:0000313" key="1">
    <source>
        <dbReference type="EMBL" id="MBX40025.1"/>
    </source>
</evidence>